<protein>
    <submittedName>
        <fullName evidence="5">BTB/POZ domain-containing protein</fullName>
    </submittedName>
</protein>
<evidence type="ECO:0000256" key="2">
    <source>
        <dbReference type="ARBA" id="ARBA00004906"/>
    </source>
</evidence>
<feature type="domain" description="At3g05675-like ankyrin-like" evidence="4">
    <location>
        <begin position="339"/>
        <end position="538"/>
    </location>
</feature>
<dbReference type="InterPro" id="IPR038920">
    <property type="entry name" value="At3g05675-like"/>
</dbReference>
<evidence type="ECO:0000256" key="1">
    <source>
        <dbReference type="ARBA" id="ARBA00002668"/>
    </source>
</evidence>
<dbReference type="Pfam" id="PF25553">
    <property type="entry name" value="BTB-POZ_ANK-like"/>
    <property type="match status" value="1"/>
</dbReference>
<dbReference type="Gene3D" id="3.30.710.10">
    <property type="entry name" value="Potassium Channel Kv1.1, Chain A"/>
    <property type="match status" value="1"/>
</dbReference>
<comment type="pathway">
    <text evidence="2">Protein modification; protein ubiquitination.</text>
</comment>
<dbReference type="AlphaFoldDB" id="A0AAW2NLP4"/>
<name>A0AAW2NLP4_SESRA</name>
<comment type="caution">
    <text evidence="5">The sequence shown here is derived from an EMBL/GenBank/DDBJ whole genome shotgun (WGS) entry which is preliminary data.</text>
</comment>
<evidence type="ECO:0000313" key="5">
    <source>
        <dbReference type="EMBL" id="KAL0344837.1"/>
    </source>
</evidence>
<reference evidence="5" key="2">
    <citation type="journal article" date="2024" name="Plant">
        <title>Genomic evolution and insights into agronomic trait innovations of Sesamum species.</title>
        <authorList>
            <person name="Miao H."/>
            <person name="Wang L."/>
            <person name="Qu L."/>
            <person name="Liu H."/>
            <person name="Sun Y."/>
            <person name="Le M."/>
            <person name="Wang Q."/>
            <person name="Wei S."/>
            <person name="Zheng Y."/>
            <person name="Lin W."/>
            <person name="Duan Y."/>
            <person name="Cao H."/>
            <person name="Xiong S."/>
            <person name="Wang X."/>
            <person name="Wei L."/>
            <person name="Li C."/>
            <person name="Ma Q."/>
            <person name="Ju M."/>
            <person name="Zhao R."/>
            <person name="Li G."/>
            <person name="Mu C."/>
            <person name="Tian Q."/>
            <person name="Mei H."/>
            <person name="Zhang T."/>
            <person name="Gao T."/>
            <person name="Zhang H."/>
        </authorList>
    </citation>
    <scope>NUCLEOTIDE SEQUENCE</scope>
    <source>
        <strain evidence="5">G02</strain>
    </source>
</reference>
<evidence type="ECO:0000256" key="3">
    <source>
        <dbReference type="ARBA" id="ARBA00022786"/>
    </source>
</evidence>
<comment type="function">
    <text evidence="1">May act as a substrate-specific adapter of an E3 ubiquitin-protein ligase complex (CUL3-RBX1-BTB) which mediates the ubiquitination and subsequent proteasomal degradation of target proteins.</text>
</comment>
<dbReference type="EMBL" id="JACGWJ010000019">
    <property type="protein sequence ID" value="KAL0344837.1"/>
    <property type="molecule type" value="Genomic_DNA"/>
</dbReference>
<reference evidence="5" key="1">
    <citation type="submission" date="2020-06" db="EMBL/GenBank/DDBJ databases">
        <authorList>
            <person name="Li T."/>
            <person name="Hu X."/>
            <person name="Zhang T."/>
            <person name="Song X."/>
            <person name="Zhang H."/>
            <person name="Dai N."/>
            <person name="Sheng W."/>
            <person name="Hou X."/>
            <person name="Wei L."/>
        </authorList>
    </citation>
    <scope>NUCLEOTIDE SEQUENCE</scope>
    <source>
        <strain evidence="5">G02</strain>
        <tissue evidence="5">Leaf</tissue>
    </source>
</reference>
<dbReference type="InterPro" id="IPR058039">
    <property type="entry name" value="At3g05675-like_ankyrin"/>
</dbReference>
<dbReference type="SUPFAM" id="SSF54695">
    <property type="entry name" value="POZ domain"/>
    <property type="match status" value="1"/>
</dbReference>
<sequence length="557" mass="62233">MEGRGNSTQQKVIRSSCRVPSLCFIILRKSVRISEFFDFSAERDRVVGTCSVVSIGKKFAVSSANIHQLSKGSLRERGSKTMEDVQQCLKGVKVSTTQLVDGIVCEFSYLLRSLEIMPAGSMHNESSTPSRIGDRLSSDVVVRIRTQEGRDDWIYCHSDILVKKSKYFADRLSDNWPTCQILDSRNCVEVYCEECDFDHHITVLRLLYATSDVTVTELSSVKNALGTLRVAVELGCPQIVSTCVRYLEAVPWEESEEEEILKTIPGMGSQAEPILARLQPVNALAVVRIFLAAIRFATSSPPSSMNDLKTSAQEQLEYMLTEDDDAPLLTADDEIKLEARQCVNRLLARFVNLVDSLLGDLHDSVAQAEKIELFQSHLTDLSWASQIVTKLETSSDFVYTWVETSVNIVKVAERVCPESSLTGTKLKVLEVTAKVLEAIGYGTVILPTTKRLHMVKVWLPFVRFVKSAVDSAGSDEENDLMLKADGELWQTLESAFVSIILALPSSDQAEILTEWLENKHIRYPDLTEAFEVWCYRSKVAKRRLALLDGNNPTTNGI</sequence>
<organism evidence="5">
    <name type="scientific">Sesamum radiatum</name>
    <name type="common">Black benniseed</name>
    <dbReference type="NCBI Taxonomy" id="300843"/>
    <lineage>
        <taxon>Eukaryota</taxon>
        <taxon>Viridiplantae</taxon>
        <taxon>Streptophyta</taxon>
        <taxon>Embryophyta</taxon>
        <taxon>Tracheophyta</taxon>
        <taxon>Spermatophyta</taxon>
        <taxon>Magnoliopsida</taxon>
        <taxon>eudicotyledons</taxon>
        <taxon>Gunneridae</taxon>
        <taxon>Pentapetalae</taxon>
        <taxon>asterids</taxon>
        <taxon>lamiids</taxon>
        <taxon>Lamiales</taxon>
        <taxon>Pedaliaceae</taxon>
        <taxon>Sesamum</taxon>
    </lineage>
</organism>
<accession>A0AAW2NLP4</accession>
<keyword evidence="3" id="KW-0833">Ubl conjugation pathway</keyword>
<dbReference type="InterPro" id="IPR011333">
    <property type="entry name" value="SKP1/BTB/POZ_sf"/>
</dbReference>
<evidence type="ECO:0000259" key="4">
    <source>
        <dbReference type="Pfam" id="PF25553"/>
    </source>
</evidence>
<gene>
    <name evidence="5" type="ORF">Sradi_4315000</name>
</gene>
<dbReference type="PANTHER" id="PTHR31060">
    <property type="entry name" value="OSJNBA0011J08.25 PROTEIN-RELATED"/>
    <property type="match status" value="1"/>
</dbReference>
<proteinExistence type="predicted"/>
<dbReference type="PANTHER" id="PTHR31060:SF30">
    <property type="entry name" value="OS07G0668800 PROTEIN"/>
    <property type="match status" value="1"/>
</dbReference>